<dbReference type="Pfam" id="PF08809">
    <property type="entry name" value="DUF1799"/>
    <property type="match status" value="1"/>
</dbReference>
<accession>A0A6G7GPL6</accession>
<dbReference type="Proteomes" id="UP000501926">
    <property type="component" value="Chromosome"/>
</dbReference>
<evidence type="ECO:0000313" key="2">
    <source>
        <dbReference type="Proteomes" id="UP000501926"/>
    </source>
</evidence>
<dbReference type="EMBL" id="CP049055">
    <property type="protein sequence ID" value="QII11249.1"/>
    <property type="molecule type" value="Genomic_DNA"/>
</dbReference>
<organism evidence="1 2">
    <name type="scientific">Kuenenia stuttgartiensis</name>
    <dbReference type="NCBI Taxonomy" id="174633"/>
    <lineage>
        <taxon>Bacteria</taxon>
        <taxon>Pseudomonadati</taxon>
        <taxon>Planctomycetota</taxon>
        <taxon>Candidatus Brocadiia</taxon>
        <taxon>Candidatus Brocadiales</taxon>
        <taxon>Candidatus Brocadiaceae</taxon>
        <taxon>Candidatus Kuenenia</taxon>
    </lineage>
</organism>
<proteinExistence type="predicted"/>
<reference evidence="1 2" key="1">
    <citation type="submission" date="2020-02" db="EMBL/GenBank/DDBJ databases">
        <title>Newly sequenced genome of strain CSTR1 showed variability in Candidatus Kuenenia stuttgartiensis genomes.</title>
        <authorList>
            <person name="Ding C."/>
            <person name="Adrian L."/>
        </authorList>
    </citation>
    <scope>NUCLEOTIDE SEQUENCE [LARGE SCALE GENOMIC DNA]</scope>
    <source>
        <strain evidence="1 2">CSTR1</strain>
    </source>
</reference>
<name>A0A6G7GPL6_KUEST</name>
<evidence type="ECO:0000313" key="1">
    <source>
        <dbReference type="EMBL" id="QII11249.1"/>
    </source>
</evidence>
<protein>
    <submittedName>
        <fullName evidence="1">Uncharacterized protein</fullName>
    </submittedName>
</protein>
<dbReference type="RefSeq" id="WP_164994814.1">
    <property type="nucleotide sequence ID" value="NZ_CP049055.1"/>
</dbReference>
<dbReference type="AlphaFoldDB" id="A0A6G7GPL6"/>
<dbReference type="InterPro" id="IPR014915">
    <property type="entry name" value="Phage_TLS_TfmB"/>
</dbReference>
<sequence length="137" mass="15131">MGCGKEPGYVRAGSKKLADLARVLIRGGEAEILCANQDLWEVVSIAPNQWRVGFSGCYALDYNVIVTIADRLGVMVDFAFLEKLRIFERAALDEIMSPAGGGEGGGKKQKCTKAQRERCEDEFGEHLQWACSKCEQR</sequence>
<gene>
    <name evidence="1" type="ORF">KsCSTR_18700</name>
</gene>